<feature type="domain" description="SWIM-type" evidence="3">
    <location>
        <begin position="295"/>
        <end position="331"/>
    </location>
</feature>
<keyword evidence="1" id="KW-0862">Zinc</keyword>
<dbReference type="EMBL" id="SDMP01000014">
    <property type="protein sequence ID" value="RYR14065.1"/>
    <property type="molecule type" value="Genomic_DNA"/>
</dbReference>
<dbReference type="GO" id="GO:0008270">
    <property type="term" value="F:zinc ion binding"/>
    <property type="evidence" value="ECO:0007669"/>
    <property type="project" value="UniProtKB-KW"/>
</dbReference>
<protein>
    <recommendedName>
        <fullName evidence="3">SWIM-type domain-containing protein</fullName>
    </recommendedName>
</protein>
<evidence type="ECO:0000256" key="1">
    <source>
        <dbReference type="PROSITE-ProRule" id="PRU00325"/>
    </source>
</evidence>
<dbReference type="Pfam" id="PF10551">
    <property type="entry name" value="MULE"/>
    <property type="match status" value="1"/>
</dbReference>
<comment type="caution">
    <text evidence="4">The sequence shown here is derived from an EMBL/GenBank/DDBJ whole genome shotgun (WGS) entry which is preliminary data.</text>
</comment>
<dbReference type="AlphaFoldDB" id="A0A444ZIM5"/>
<sequence>MLPGHWRMSEADIEQMNDMRKGGIGVSQIHDFMASLAVGYHNVPYTTREMHNVNAKQRREGGLDAESCLRYLRECKINDPALYYKEVVDETYVWLLQQLQISMKGKAPVSIITDDDRQMKSAIEQVFPEAHHRLCAWYILRKWFEMVEKFGIADKRWVQDMYERRHSWATAHIREKFFAEFRTTSRCEGLHAVISRYVKSRYSYTEFLRHFHRCLMFVRAKEVEADFECAKSDPVMTINLKQLERSAAENYTRAIFYLFVPILDRACAIRVVDSEDNGSYFIYTVSRYGTPGKDWRVVATSDTREVRCTCMRMECFGVPYEHIIAVLVLNNVHEILRSLILPRWTKDAKLVAVQSMGVIWDSVQLTQHWCLMDWYRKVCKIACHSTEKFQFARDITMLMLKHFKNEDAGDTSFPPEGPPTEGGRGPARNPPRRNTKGNGAHGGKKT</sequence>
<keyword evidence="1" id="KW-0479">Metal-binding</keyword>
<proteinExistence type="predicted"/>
<dbReference type="PANTHER" id="PTHR47718:SF7">
    <property type="entry name" value="PROTEIN FAR1-RELATED SEQUENCE"/>
    <property type="match status" value="1"/>
</dbReference>
<gene>
    <name evidence="4" type="ORF">Ahy_B04g070726</name>
</gene>
<dbReference type="PROSITE" id="PS50966">
    <property type="entry name" value="ZF_SWIM"/>
    <property type="match status" value="1"/>
</dbReference>
<dbReference type="InterPro" id="IPR018289">
    <property type="entry name" value="MULE_transposase_dom"/>
</dbReference>
<dbReference type="PANTHER" id="PTHR47718">
    <property type="entry name" value="OS01G0519700 PROTEIN"/>
    <property type="match status" value="1"/>
</dbReference>
<feature type="region of interest" description="Disordered" evidence="2">
    <location>
        <begin position="406"/>
        <end position="446"/>
    </location>
</feature>
<keyword evidence="1" id="KW-0863">Zinc-finger</keyword>
<name>A0A444ZIM5_ARAHY</name>
<dbReference type="Proteomes" id="UP000289738">
    <property type="component" value="Chromosome B04"/>
</dbReference>
<evidence type="ECO:0000313" key="4">
    <source>
        <dbReference type="EMBL" id="RYR14065.1"/>
    </source>
</evidence>
<keyword evidence="5" id="KW-1185">Reference proteome</keyword>
<accession>A0A444ZIM5</accession>
<evidence type="ECO:0000313" key="5">
    <source>
        <dbReference type="Proteomes" id="UP000289738"/>
    </source>
</evidence>
<evidence type="ECO:0000259" key="3">
    <source>
        <dbReference type="PROSITE" id="PS50966"/>
    </source>
</evidence>
<dbReference type="STRING" id="3818.A0A444ZIM5"/>
<organism evidence="4 5">
    <name type="scientific">Arachis hypogaea</name>
    <name type="common">Peanut</name>
    <dbReference type="NCBI Taxonomy" id="3818"/>
    <lineage>
        <taxon>Eukaryota</taxon>
        <taxon>Viridiplantae</taxon>
        <taxon>Streptophyta</taxon>
        <taxon>Embryophyta</taxon>
        <taxon>Tracheophyta</taxon>
        <taxon>Spermatophyta</taxon>
        <taxon>Magnoliopsida</taxon>
        <taxon>eudicotyledons</taxon>
        <taxon>Gunneridae</taxon>
        <taxon>Pentapetalae</taxon>
        <taxon>rosids</taxon>
        <taxon>fabids</taxon>
        <taxon>Fabales</taxon>
        <taxon>Fabaceae</taxon>
        <taxon>Papilionoideae</taxon>
        <taxon>50 kb inversion clade</taxon>
        <taxon>dalbergioids sensu lato</taxon>
        <taxon>Dalbergieae</taxon>
        <taxon>Pterocarpus clade</taxon>
        <taxon>Arachis</taxon>
    </lineage>
</organism>
<reference evidence="4 5" key="1">
    <citation type="submission" date="2019-01" db="EMBL/GenBank/DDBJ databases">
        <title>Sequencing of cultivated peanut Arachis hypogaea provides insights into genome evolution and oil improvement.</title>
        <authorList>
            <person name="Chen X."/>
        </authorList>
    </citation>
    <scope>NUCLEOTIDE SEQUENCE [LARGE SCALE GENOMIC DNA]</scope>
    <source>
        <strain evidence="5">cv. Fuhuasheng</strain>
        <tissue evidence="4">Leaves</tissue>
    </source>
</reference>
<dbReference type="InterPro" id="IPR007527">
    <property type="entry name" value="Znf_SWIM"/>
</dbReference>
<evidence type="ECO:0000256" key="2">
    <source>
        <dbReference type="SAM" id="MobiDB-lite"/>
    </source>
</evidence>